<dbReference type="PANTHER" id="PTHR33375:SF1">
    <property type="entry name" value="CHROMOSOME-PARTITIONING PROTEIN PARB-RELATED"/>
    <property type="match status" value="1"/>
</dbReference>
<dbReference type="Gene3D" id="3.90.1530.10">
    <property type="entry name" value="Conserved hypothetical protein from pyrococcus furiosus pfu- 392566-001, ParB domain"/>
    <property type="match status" value="1"/>
</dbReference>
<keyword evidence="5" id="KW-0680">Restriction system</keyword>
<evidence type="ECO:0000256" key="8">
    <source>
        <dbReference type="ARBA" id="ARBA00049120"/>
    </source>
</evidence>
<dbReference type="PANTHER" id="PTHR33375">
    <property type="entry name" value="CHROMOSOME-PARTITIONING PROTEIN PARB-RELATED"/>
    <property type="match status" value="1"/>
</dbReference>
<evidence type="ECO:0000313" key="13">
    <source>
        <dbReference type="Proteomes" id="UP001305521"/>
    </source>
</evidence>
<feature type="compositionally biased region" description="Acidic residues" evidence="10">
    <location>
        <begin position="173"/>
        <end position="183"/>
    </location>
</feature>
<keyword evidence="3" id="KW-0808">Transferase</keyword>
<reference evidence="12 13" key="1">
    <citation type="submission" date="2023-11" db="EMBL/GenBank/DDBJ databases">
        <title>Arctic aerobic anoxygenic photoheterotroph Sediminicoccus rosea KRV36 adapts its photosynthesis to long days of polar summer.</title>
        <authorList>
            <person name="Tomasch J."/>
            <person name="Kopejtka K."/>
            <person name="Bily T."/>
            <person name="Gardiner A.T."/>
            <person name="Gardian Z."/>
            <person name="Shivaramu S."/>
            <person name="Koblizek M."/>
            <person name="Engelhardt F."/>
            <person name="Kaftan D."/>
        </authorList>
    </citation>
    <scope>NUCLEOTIDE SEQUENCE [LARGE SCALE GENOMIC DNA]</scope>
    <source>
        <strain evidence="12 13">R-30</strain>
    </source>
</reference>
<dbReference type="SUPFAM" id="SSF110849">
    <property type="entry name" value="ParB/Sulfiredoxin"/>
    <property type="match status" value="1"/>
</dbReference>
<evidence type="ECO:0000256" key="6">
    <source>
        <dbReference type="ARBA" id="ARBA00023125"/>
    </source>
</evidence>
<dbReference type="CDD" id="cd16403">
    <property type="entry name" value="ParB_N_like_MT"/>
    <property type="match status" value="1"/>
</dbReference>
<keyword evidence="2" id="KW-0489">Methyltransferase</keyword>
<evidence type="ECO:0000256" key="3">
    <source>
        <dbReference type="ARBA" id="ARBA00022679"/>
    </source>
</evidence>
<keyword evidence="4" id="KW-0949">S-adenosyl-L-methionine</keyword>
<comment type="similarity">
    <text evidence="1">Belongs to the N(4)/N(6)-methyltransferase family. N(4) subfamily.</text>
</comment>
<evidence type="ECO:0000256" key="10">
    <source>
        <dbReference type="SAM" id="MobiDB-lite"/>
    </source>
</evidence>
<dbReference type="InterPro" id="IPR050336">
    <property type="entry name" value="Chromosome_partition/occlusion"/>
</dbReference>
<evidence type="ECO:0000256" key="4">
    <source>
        <dbReference type="ARBA" id="ARBA00022691"/>
    </source>
</evidence>
<protein>
    <recommendedName>
        <fullName evidence="9">Methyltransferase</fullName>
        <ecNumber evidence="9">2.1.1.-</ecNumber>
    </recommendedName>
</protein>
<dbReference type="EC" id="2.1.1.-" evidence="9"/>
<dbReference type="PRINTS" id="PR00508">
    <property type="entry name" value="S21N4MTFRASE"/>
</dbReference>
<evidence type="ECO:0000256" key="5">
    <source>
        <dbReference type="ARBA" id="ARBA00022747"/>
    </source>
</evidence>
<evidence type="ECO:0000259" key="11">
    <source>
        <dbReference type="SMART" id="SM00470"/>
    </source>
</evidence>
<dbReference type="InterPro" id="IPR015840">
    <property type="entry name" value="DNA_MeTrfase_ParB"/>
</dbReference>
<comment type="catalytic activity">
    <reaction evidence="8">
        <text>a 2'-deoxycytidine in DNA + S-adenosyl-L-methionine = an N(4)-methyl-2'-deoxycytidine in DNA + S-adenosyl-L-homocysteine + H(+)</text>
        <dbReference type="Rhea" id="RHEA:16857"/>
        <dbReference type="Rhea" id="RHEA-COMP:11369"/>
        <dbReference type="Rhea" id="RHEA-COMP:13674"/>
        <dbReference type="ChEBI" id="CHEBI:15378"/>
        <dbReference type="ChEBI" id="CHEBI:57856"/>
        <dbReference type="ChEBI" id="CHEBI:59789"/>
        <dbReference type="ChEBI" id="CHEBI:85452"/>
        <dbReference type="ChEBI" id="CHEBI:137933"/>
        <dbReference type="EC" id="2.1.1.113"/>
    </reaction>
</comment>
<organism evidence="12 13">
    <name type="scientific">Sediminicoccus rosea</name>
    <dbReference type="NCBI Taxonomy" id="1225128"/>
    <lineage>
        <taxon>Bacteria</taxon>
        <taxon>Pseudomonadati</taxon>
        <taxon>Pseudomonadota</taxon>
        <taxon>Alphaproteobacteria</taxon>
        <taxon>Acetobacterales</taxon>
        <taxon>Roseomonadaceae</taxon>
        <taxon>Sediminicoccus</taxon>
    </lineage>
</organism>
<dbReference type="Pfam" id="PF01555">
    <property type="entry name" value="N6_N4_Mtase"/>
    <property type="match status" value="1"/>
</dbReference>
<dbReference type="SUPFAM" id="SSF53335">
    <property type="entry name" value="S-adenosyl-L-methionine-dependent methyltransferases"/>
    <property type="match status" value="1"/>
</dbReference>
<dbReference type="PROSITE" id="PS00093">
    <property type="entry name" value="N4_MTASE"/>
    <property type="match status" value="1"/>
</dbReference>
<dbReference type="InterPro" id="IPR003115">
    <property type="entry name" value="ParB_N"/>
</dbReference>
<evidence type="ECO:0000313" key="12">
    <source>
        <dbReference type="EMBL" id="WPB86458.1"/>
    </source>
</evidence>
<sequence length="490" mass="52839">MTLPWMAAKILLRPVAELRPHAGNARVHSAAQLEQIKASMLAFGFTNPLLVDEAGVLIAGHGRLEAASALGMAKVPVIVLRHLSAAQKEALRLADNRIAENATWDQALLRDALAAVQAAQDIDLGALGFSADELADILAAAGDAVSDGDAPEALSADPVEGGGAAGAAGAEDALADDPADADPEPPRQAVTRPGDLWLLGEHRLLCGDSTDAASVARVMGDDRAALLFTSPPYGNQRDYTTGGVTDWDALMQGVFQHLDAAMRPDGQVLVNLGLIHRDNEWQPYWAGWLDWMRARSWRRFGLYTWDQGPGLPGDWNGRLSPAFELLFHFNREARRPNKIIPCRWAGHVNSEKGGLRAKDGTVGEWQHAGQGVQETRIPDNVLRITRHKARGIETEHPAVFPVALPDFLMRAYADEDDVVFEPFAGAGTTIIAGQRTGRHVRGIELAPAYVDLAVARWRMLHPDLPVTLADDGRDYDTVAAARVEVTADAA</sequence>
<proteinExistence type="inferred from homology"/>
<feature type="domain" description="ParB-like N-terminal" evidence="11">
    <location>
        <begin position="11"/>
        <end position="97"/>
    </location>
</feature>
<evidence type="ECO:0000256" key="9">
    <source>
        <dbReference type="RuleBase" id="RU362026"/>
    </source>
</evidence>
<dbReference type="SMART" id="SM00470">
    <property type="entry name" value="ParB"/>
    <property type="match status" value="1"/>
</dbReference>
<dbReference type="InterPro" id="IPR017985">
    <property type="entry name" value="MeTrfase_CN4_CS"/>
</dbReference>
<dbReference type="EMBL" id="CP137852">
    <property type="protein sequence ID" value="WPB86458.1"/>
    <property type="molecule type" value="Genomic_DNA"/>
</dbReference>
<keyword evidence="13" id="KW-1185">Reference proteome</keyword>
<accession>A0ABZ0PL36</accession>
<evidence type="ECO:0000256" key="2">
    <source>
        <dbReference type="ARBA" id="ARBA00022603"/>
    </source>
</evidence>
<dbReference type="InterPro" id="IPR001091">
    <property type="entry name" value="RM_Methyltransferase"/>
</dbReference>
<comment type="catalytic activity">
    <reaction evidence="7">
        <text>a 2'-deoxyadenosine in DNA + S-adenosyl-L-methionine = an N(6)-methyl-2'-deoxyadenosine in DNA + S-adenosyl-L-homocysteine + H(+)</text>
        <dbReference type="Rhea" id="RHEA:15197"/>
        <dbReference type="Rhea" id="RHEA-COMP:12418"/>
        <dbReference type="Rhea" id="RHEA-COMP:12419"/>
        <dbReference type="ChEBI" id="CHEBI:15378"/>
        <dbReference type="ChEBI" id="CHEBI:57856"/>
        <dbReference type="ChEBI" id="CHEBI:59789"/>
        <dbReference type="ChEBI" id="CHEBI:90615"/>
        <dbReference type="ChEBI" id="CHEBI:90616"/>
        <dbReference type="EC" id="2.1.1.72"/>
    </reaction>
</comment>
<dbReference type="PIRSF" id="PIRSF036758">
    <property type="entry name" value="Aden_M_ParB"/>
    <property type="match status" value="1"/>
</dbReference>
<gene>
    <name evidence="12" type="ORF">R9Z33_06175</name>
</gene>
<evidence type="ECO:0000256" key="7">
    <source>
        <dbReference type="ARBA" id="ARBA00047942"/>
    </source>
</evidence>
<dbReference type="InterPro" id="IPR029063">
    <property type="entry name" value="SAM-dependent_MTases_sf"/>
</dbReference>
<dbReference type="InterPro" id="IPR036086">
    <property type="entry name" value="ParB/Sulfiredoxin_sf"/>
</dbReference>
<dbReference type="RefSeq" id="WP_318650432.1">
    <property type="nucleotide sequence ID" value="NZ_CP137852.1"/>
</dbReference>
<dbReference type="InterPro" id="IPR002941">
    <property type="entry name" value="DNA_methylase_N4/N6"/>
</dbReference>
<name>A0ABZ0PL36_9PROT</name>
<dbReference type="Gene3D" id="3.40.50.150">
    <property type="entry name" value="Vaccinia Virus protein VP39"/>
    <property type="match status" value="1"/>
</dbReference>
<feature type="region of interest" description="Disordered" evidence="10">
    <location>
        <begin position="149"/>
        <end position="193"/>
    </location>
</feature>
<keyword evidence="6" id="KW-0238">DNA-binding</keyword>
<evidence type="ECO:0000256" key="1">
    <source>
        <dbReference type="ARBA" id="ARBA00010203"/>
    </source>
</evidence>
<dbReference type="Proteomes" id="UP001305521">
    <property type="component" value="Chromosome"/>
</dbReference>
<dbReference type="Pfam" id="PF02195">
    <property type="entry name" value="ParB_N"/>
    <property type="match status" value="1"/>
</dbReference>